<protein>
    <submittedName>
        <fullName evidence="1">Uncharacterized protein</fullName>
    </submittedName>
</protein>
<sequence length="137" mass="15333">MNGMKRVKDDVWFVLCGNEFKKILEIRLIKNKHCLEHNPDQPIYHELLELAASFQSTSGNPVTKYLSIARRVRSSLRIADMPSFVYAFCQSNCGNVSPNVCNPPGNVDHICSTAILGAMKLLLKQSPLISSSRRLVS</sequence>
<accession>A0ACB9HVR3</accession>
<reference evidence="1 2" key="2">
    <citation type="journal article" date="2022" name="Mol. Ecol. Resour.">
        <title>The genomes of chicory, endive, great burdock and yacon provide insights into Asteraceae paleo-polyploidization history and plant inulin production.</title>
        <authorList>
            <person name="Fan W."/>
            <person name="Wang S."/>
            <person name="Wang H."/>
            <person name="Wang A."/>
            <person name="Jiang F."/>
            <person name="Liu H."/>
            <person name="Zhao H."/>
            <person name="Xu D."/>
            <person name="Zhang Y."/>
        </authorList>
    </citation>
    <scope>NUCLEOTIDE SEQUENCE [LARGE SCALE GENOMIC DNA]</scope>
    <source>
        <strain evidence="2">cv. Yunnan</strain>
        <tissue evidence="1">Leaves</tissue>
    </source>
</reference>
<dbReference type="EMBL" id="CM042028">
    <property type="protein sequence ID" value="KAI3799912.1"/>
    <property type="molecule type" value="Genomic_DNA"/>
</dbReference>
<organism evidence="1 2">
    <name type="scientific">Smallanthus sonchifolius</name>
    <dbReference type="NCBI Taxonomy" id="185202"/>
    <lineage>
        <taxon>Eukaryota</taxon>
        <taxon>Viridiplantae</taxon>
        <taxon>Streptophyta</taxon>
        <taxon>Embryophyta</taxon>
        <taxon>Tracheophyta</taxon>
        <taxon>Spermatophyta</taxon>
        <taxon>Magnoliopsida</taxon>
        <taxon>eudicotyledons</taxon>
        <taxon>Gunneridae</taxon>
        <taxon>Pentapetalae</taxon>
        <taxon>asterids</taxon>
        <taxon>campanulids</taxon>
        <taxon>Asterales</taxon>
        <taxon>Asteraceae</taxon>
        <taxon>Asteroideae</taxon>
        <taxon>Heliantheae alliance</taxon>
        <taxon>Millerieae</taxon>
        <taxon>Smallanthus</taxon>
    </lineage>
</organism>
<comment type="caution">
    <text evidence="1">The sequence shown here is derived from an EMBL/GenBank/DDBJ whole genome shotgun (WGS) entry which is preliminary data.</text>
</comment>
<proteinExistence type="predicted"/>
<reference evidence="2" key="1">
    <citation type="journal article" date="2022" name="Mol. Ecol. Resour.">
        <title>The genomes of chicory, endive, great burdock and yacon provide insights into Asteraceae palaeo-polyploidization history and plant inulin production.</title>
        <authorList>
            <person name="Fan W."/>
            <person name="Wang S."/>
            <person name="Wang H."/>
            <person name="Wang A."/>
            <person name="Jiang F."/>
            <person name="Liu H."/>
            <person name="Zhao H."/>
            <person name="Xu D."/>
            <person name="Zhang Y."/>
        </authorList>
    </citation>
    <scope>NUCLEOTIDE SEQUENCE [LARGE SCALE GENOMIC DNA]</scope>
    <source>
        <strain evidence="2">cv. Yunnan</strain>
    </source>
</reference>
<gene>
    <name evidence="1" type="ORF">L1987_35217</name>
</gene>
<dbReference type="Proteomes" id="UP001056120">
    <property type="component" value="Linkage Group LG11"/>
</dbReference>
<evidence type="ECO:0000313" key="2">
    <source>
        <dbReference type="Proteomes" id="UP001056120"/>
    </source>
</evidence>
<keyword evidence="2" id="KW-1185">Reference proteome</keyword>
<evidence type="ECO:0000313" key="1">
    <source>
        <dbReference type="EMBL" id="KAI3799912.1"/>
    </source>
</evidence>
<name>A0ACB9HVR3_9ASTR</name>